<protein>
    <recommendedName>
        <fullName evidence="3">PKD domain-containing protein</fullName>
    </recommendedName>
</protein>
<evidence type="ECO:0000313" key="1">
    <source>
        <dbReference type="EMBL" id="MPC46595.1"/>
    </source>
</evidence>
<dbReference type="InterPro" id="IPR035986">
    <property type="entry name" value="PKD_dom_sf"/>
</dbReference>
<name>A0A5B7FMB9_PORTR</name>
<organism evidence="1 2">
    <name type="scientific">Portunus trituberculatus</name>
    <name type="common">Swimming crab</name>
    <name type="synonym">Neptunus trituberculatus</name>
    <dbReference type="NCBI Taxonomy" id="210409"/>
    <lineage>
        <taxon>Eukaryota</taxon>
        <taxon>Metazoa</taxon>
        <taxon>Ecdysozoa</taxon>
        <taxon>Arthropoda</taxon>
        <taxon>Crustacea</taxon>
        <taxon>Multicrustacea</taxon>
        <taxon>Malacostraca</taxon>
        <taxon>Eumalacostraca</taxon>
        <taxon>Eucarida</taxon>
        <taxon>Decapoda</taxon>
        <taxon>Pleocyemata</taxon>
        <taxon>Brachyura</taxon>
        <taxon>Eubrachyura</taxon>
        <taxon>Portunoidea</taxon>
        <taxon>Portunidae</taxon>
        <taxon>Portuninae</taxon>
        <taxon>Portunus</taxon>
    </lineage>
</organism>
<proteinExistence type="predicted"/>
<accession>A0A5B7FMB9</accession>
<evidence type="ECO:0000313" key="2">
    <source>
        <dbReference type="Proteomes" id="UP000324222"/>
    </source>
</evidence>
<sequence>MSSPGNFPTNASVDVSWGDGSSKETLRFEDSGGGKANISHVYSEDGYYNVTAYIYNNVSGFEVSCQPIAHVGIFEE</sequence>
<dbReference type="Gene3D" id="2.60.40.10">
    <property type="entry name" value="Immunoglobulins"/>
    <property type="match status" value="1"/>
</dbReference>
<dbReference type="SUPFAM" id="SSF49299">
    <property type="entry name" value="PKD domain"/>
    <property type="match status" value="1"/>
</dbReference>
<keyword evidence="2" id="KW-1185">Reference proteome</keyword>
<dbReference type="Proteomes" id="UP000324222">
    <property type="component" value="Unassembled WGS sequence"/>
</dbReference>
<evidence type="ECO:0008006" key="3">
    <source>
        <dbReference type="Google" id="ProtNLM"/>
    </source>
</evidence>
<dbReference type="InterPro" id="IPR013783">
    <property type="entry name" value="Ig-like_fold"/>
</dbReference>
<gene>
    <name evidence="1" type="ORF">E2C01_040316</name>
</gene>
<comment type="caution">
    <text evidence="1">The sequence shown here is derived from an EMBL/GenBank/DDBJ whole genome shotgun (WGS) entry which is preliminary data.</text>
</comment>
<reference evidence="1 2" key="1">
    <citation type="submission" date="2019-05" db="EMBL/GenBank/DDBJ databases">
        <title>Another draft genome of Portunus trituberculatus and its Hox gene families provides insights of decapod evolution.</title>
        <authorList>
            <person name="Jeong J.-H."/>
            <person name="Song I."/>
            <person name="Kim S."/>
            <person name="Choi T."/>
            <person name="Kim D."/>
            <person name="Ryu S."/>
            <person name="Kim W."/>
        </authorList>
    </citation>
    <scope>NUCLEOTIDE SEQUENCE [LARGE SCALE GENOMIC DNA]</scope>
    <source>
        <tissue evidence="1">Muscle</tissue>
    </source>
</reference>
<dbReference type="EMBL" id="VSRR010007282">
    <property type="protein sequence ID" value="MPC46595.1"/>
    <property type="molecule type" value="Genomic_DNA"/>
</dbReference>
<dbReference type="AlphaFoldDB" id="A0A5B7FMB9"/>